<accession>A0A6S6W207</accession>
<evidence type="ECO:0000313" key="2">
    <source>
        <dbReference type="Proteomes" id="UP000472372"/>
    </source>
</evidence>
<gene>
    <name evidence="1" type="ORF">PTTW11_05545</name>
</gene>
<protein>
    <submittedName>
        <fullName evidence="1">Uncharacterized protein</fullName>
    </submittedName>
</protein>
<evidence type="ECO:0000313" key="1">
    <source>
        <dbReference type="EMBL" id="CAE7174009.1"/>
    </source>
</evidence>
<dbReference type="EMBL" id="HG992981">
    <property type="protein sequence ID" value="CAE7174009.1"/>
    <property type="molecule type" value="Genomic_DNA"/>
</dbReference>
<reference evidence="1" key="1">
    <citation type="submission" date="2021-02" db="EMBL/GenBank/DDBJ databases">
        <authorList>
            <person name="Syme A R."/>
            <person name="Syme A R."/>
            <person name="Moolhuijzen P."/>
        </authorList>
    </citation>
    <scope>NUCLEOTIDE SEQUENCE</scope>
    <source>
        <strain evidence="1">W1-1</strain>
    </source>
</reference>
<organism evidence="1 2">
    <name type="scientific">Pyrenophora teres f. teres</name>
    <dbReference type="NCBI Taxonomy" id="97479"/>
    <lineage>
        <taxon>Eukaryota</taxon>
        <taxon>Fungi</taxon>
        <taxon>Dikarya</taxon>
        <taxon>Ascomycota</taxon>
        <taxon>Pezizomycotina</taxon>
        <taxon>Dothideomycetes</taxon>
        <taxon>Pleosporomycetidae</taxon>
        <taxon>Pleosporales</taxon>
        <taxon>Pleosporineae</taxon>
        <taxon>Pleosporaceae</taxon>
        <taxon>Pyrenophora</taxon>
    </lineage>
</organism>
<sequence length="122" mass="12807">MQFPTFALSLLALAISAIAYPQAVAQPEAAELEQRQASCAPQGSKGYCVAHILYEDSKGNIVGNADQNINFDTGGAITFFGPNAPNHACKLTILRNCSGCGGWAIQTRTAECGALSVSFRTP</sequence>
<name>A0A6S6W207_9PLEO</name>
<dbReference type="Proteomes" id="UP000472372">
    <property type="component" value="Chromosome 5"/>
</dbReference>
<proteinExistence type="predicted"/>
<dbReference type="AlphaFoldDB" id="A0A6S6W207"/>